<evidence type="ECO:0000256" key="1">
    <source>
        <dbReference type="ARBA" id="ARBA00007355"/>
    </source>
</evidence>
<comment type="similarity">
    <text evidence="1 2">Belongs to the complex I NDUFA12 subunit family.</text>
</comment>
<comment type="caution">
    <text evidence="3">The sequence shown here is derived from an EMBL/GenBank/DDBJ whole genome shotgun (WGS) entry which is preliminary data.</text>
</comment>
<organism evidence="3 4">
    <name type="scientific">Zalerion maritima</name>
    <dbReference type="NCBI Taxonomy" id="339359"/>
    <lineage>
        <taxon>Eukaryota</taxon>
        <taxon>Fungi</taxon>
        <taxon>Dikarya</taxon>
        <taxon>Ascomycota</taxon>
        <taxon>Pezizomycotina</taxon>
        <taxon>Sordariomycetes</taxon>
        <taxon>Lulworthiomycetidae</taxon>
        <taxon>Lulworthiales</taxon>
        <taxon>Lulworthiaceae</taxon>
        <taxon>Zalerion</taxon>
    </lineage>
</organism>
<keyword evidence="2" id="KW-0999">Mitochondrion inner membrane</keyword>
<keyword evidence="4" id="KW-1185">Reference proteome</keyword>
<dbReference type="Pfam" id="PF05071">
    <property type="entry name" value="NDUFA12"/>
    <property type="match status" value="1"/>
</dbReference>
<dbReference type="PANTHER" id="PTHR12910">
    <property type="entry name" value="NADH-UBIQUINONE OXIDOREDUCTASE SUBUNIT B17.2"/>
    <property type="match status" value="1"/>
</dbReference>
<dbReference type="GO" id="GO:0006979">
    <property type="term" value="P:response to oxidative stress"/>
    <property type="evidence" value="ECO:0007669"/>
    <property type="project" value="TreeGrafter"/>
</dbReference>
<dbReference type="InterPro" id="IPR007763">
    <property type="entry name" value="NDUFA12"/>
</dbReference>
<dbReference type="GO" id="GO:0045271">
    <property type="term" value="C:respiratory chain complex I"/>
    <property type="evidence" value="ECO:0007669"/>
    <property type="project" value="InterPro"/>
</dbReference>
<dbReference type="AlphaFoldDB" id="A0AAD5RQL4"/>
<keyword evidence="2" id="KW-0679">Respiratory chain</keyword>
<evidence type="ECO:0000313" key="4">
    <source>
        <dbReference type="Proteomes" id="UP001201980"/>
    </source>
</evidence>
<evidence type="ECO:0000256" key="2">
    <source>
        <dbReference type="RuleBase" id="RU363103"/>
    </source>
</evidence>
<dbReference type="EMBL" id="JAKWBI020000131">
    <property type="protein sequence ID" value="KAJ2901944.1"/>
    <property type="molecule type" value="Genomic_DNA"/>
</dbReference>
<dbReference type="GO" id="GO:0005743">
    <property type="term" value="C:mitochondrial inner membrane"/>
    <property type="evidence" value="ECO:0007669"/>
    <property type="project" value="UniProtKB-SubCell"/>
</dbReference>
<keyword evidence="2" id="KW-0472">Membrane</keyword>
<gene>
    <name evidence="3" type="ORF">MKZ38_001245</name>
</gene>
<comment type="function">
    <text evidence="2">Accessory subunit of the mitochondrial membrane respiratory chain NADH dehydrogenase (Complex I), that is believed not to be involved in catalysis. Complex I functions in the transfer of electrons from NADH to the respiratory chain. The immediate electron acceptor for the enzyme is believed to be ubiquinone.</text>
</comment>
<comment type="subcellular location">
    <subcellularLocation>
        <location evidence="2">Mitochondrion inner membrane</location>
        <topology evidence="2">Peripheral membrane protein</topology>
        <orientation evidence="2">Matrix side</orientation>
    </subcellularLocation>
</comment>
<proteinExistence type="inferred from homology"/>
<name>A0AAD5RQL4_9PEZI</name>
<dbReference type="Proteomes" id="UP001201980">
    <property type="component" value="Unassembled WGS sequence"/>
</dbReference>
<sequence>MSTLPRTIKNFFKVGVWEYFHQMNHIGDTKAGTLIGIDKFGNKFFENTEELPLRTRWVDYAKHDYDAYVSLHPRDNVVVIEGAHIEPGWHAWISYVVDKAPTEDKLLETKLRRWETPTVIPNLTFSRGAYKPYSTTKPKLSAWEPRAAPRR</sequence>
<dbReference type="PANTHER" id="PTHR12910:SF2">
    <property type="entry name" value="NADH DEHYDROGENASE [UBIQUINONE] 1 ALPHA SUBCOMPLEX SUBUNIT 12"/>
    <property type="match status" value="1"/>
</dbReference>
<reference evidence="3" key="1">
    <citation type="submission" date="2022-07" db="EMBL/GenBank/DDBJ databases">
        <title>Draft genome sequence of Zalerion maritima ATCC 34329, a (micro)plastics degrading marine fungus.</title>
        <authorList>
            <person name="Paco A."/>
            <person name="Goncalves M.F.M."/>
            <person name="Rocha-Santos T.A.P."/>
            <person name="Alves A."/>
        </authorList>
    </citation>
    <scope>NUCLEOTIDE SEQUENCE</scope>
    <source>
        <strain evidence="3">ATCC 34329</strain>
    </source>
</reference>
<evidence type="ECO:0000313" key="3">
    <source>
        <dbReference type="EMBL" id="KAJ2901944.1"/>
    </source>
</evidence>
<keyword evidence="2" id="KW-0249">Electron transport</keyword>
<protein>
    <recommendedName>
        <fullName evidence="2">NADH dehydrogenase [ubiquinone] 1 alpha subcomplex subunit</fullName>
    </recommendedName>
</protein>
<accession>A0AAD5RQL4</accession>
<keyword evidence="2" id="KW-0813">Transport</keyword>
<keyword evidence="2" id="KW-0496">Mitochondrion</keyword>